<dbReference type="EMBL" id="CAJOBS010001335">
    <property type="protein sequence ID" value="CAF4719228.1"/>
    <property type="molecule type" value="Genomic_DNA"/>
</dbReference>
<dbReference type="Proteomes" id="UP000663848">
    <property type="component" value="Unassembled WGS sequence"/>
</dbReference>
<evidence type="ECO:0000313" key="5">
    <source>
        <dbReference type="EMBL" id="CAF4503532.1"/>
    </source>
</evidence>
<dbReference type="OrthoDB" id="9979390at2759"/>
<evidence type="ECO:0000313" key="10">
    <source>
        <dbReference type="Proteomes" id="UP000663873"/>
    </source>
</evidence>
<evidence type="ECO:0000313" key="3">
    <source>
        <dbReference type="EMBL" id="CAF3368388.1"/>
    </source>
</evidence>
<name>A0A820XST7_9BILA</name>
<reference evidence="6" key="1">
    <citation type="submission" date="2021-02" db="EMBL/GenBank/DDBJ databases">
        <authorList>
            <person name="Nowell W R."/>
        </authorList>
    </citation>
    <scope>NUCLEOTIDE SEQUENCE</scope>
</reference>
<evidence type="ECO:0000256" key="1">
    <source>
        <dbReference type="ARBA" id="ARBA00022737"/>
    </source>
</evidence>
<evidence type="ECO:0000313" key="7">
    <source>
        <dbReference type="EMBL" id="CAF4630735.1"/>
    </source>
</evidence>
<dbReference type="Proteomes" id="UP000663851">
    <property type="component" value="Unassembled WGS sequence"/>
</dbReference>
<dbReference type="Proteomes" id="UP000663838">
    <property type="component" value="Unassembled WGS sequence"/>
</dbReference>
<proteinExistence type="predicted"/>
<dbReference type="SUPFAM" id="SSF52047">
    <property type="entry name" value="RNI-like"/>
    <property type="match status" value="2"/>
</dbReference>
<dbReference type="Gene3D" id="3.80.10.10">
    <property type="entry name" value="Ribonuclease Inhibitor"/>
    <property type="match status" value="3"/>
</dbReference>
<dbReference type="EMBL" id="CAJOBQ010002103">
    <property type="protein sequence ID" value="CAF4539203.1"/>
    <property type="molecule type" value="Genomic_DNA"/>
</dbReference>
<dbReference type="Proteomes" id="UP000663862">
    <property type="component" value="Unassembled WGS sequence"/>
</dbReference>
<dbReference type="PROSITE" id="PS50181">
    <property type="entry name" value="FBOX"/>
    <property type="match status" value="1"/>
</dbReference>
<feature type="domain" description="F-box" evidence="2">
    <location>
        <begin position="1"/>
        <end position="52"/>
    </location>
</feature>
<dbReference type="Pfam" id="PF13516">
    <property type="entry name" value="LRR_6"/>
    <property type="match status" value="3"/>
</dbReference>
<dbReference type="EMBL" id="CAJOBP010003233">
    <property type="protein sequence ID" value="CAF4395484.1"/>
    <property type="molecule type" value="Genomic_DNA"/>
</dbReference>
<evidence type="ECO:0000313" key="6">
    <source>
        <dbReference type="EMBL" id="CAF4539203.1"/>
    </source>
</evidence>
<comment type="caution">
    <text evidence="6">The sequence shown here is derived from an EMBL/GenBank/DDBJ whole genome shotgun (WGS) entry which is preliminary data.</text>
</comment>
<keyword evidence="1" id="KW-0677">Repeat</keyword>
<dbReference type="EMBL" id="CAJOBR010001722">
    <property type="protein sequence ID" value="CAF4630735.1"/>
    <property type="molecule type" value="Genomic_DNA"/>
</dbReference>
<dbReference type="PANTHER" id="PTHR24111:SF0">
    <property type="entry name" value="LEUCINE-RICH REPEAT-CONTAINING PROTEIN"/>
    <property type="match status" value="1"/>
</dbReference>
<evidence type="ECO:0000313" key="9">
    <source>
        <dbReference type="Proteomes" id="UP000663862"/>
    </source>
</evidence>
<dbReference type="InterPro" id="IPR036047">
    <property type="entry name" value="F-box-like_dom_sf"/>
</dbReference>
<organism evidence="6 9">
    <name type="scientific">Rotaria socialis</name>
    <dbReference type="NCBI Taxonomy" id="392032"/>
    <lineage>
        <taxon>Eukaryota</taxon>
        <taxon>Metazoa</taxon>
        <taxon>Spiralia</taxon>
        <taxon>Gnathifera</taxon>
        <taxon>Rotifera</taxon>
        <taxon>Eurotatoria</taxon>
        <taxon>Bdelloidea</taxon>
        <taxon>Philodinida</taxon>
        <taxon>Philodinidae</taxon>
        <taxon>Rotaria</taxon>
    </lineage>
</organism>
<evidence type="ECO:0000259" key="2">
    <source>
        <dbReference type="PROSITE" id="PS50181"/>
    </source>
</evidence>
<protein>
    <recommendedName>
        <fullName evidence="2">F-box domain-containing protein</fullName>
    </recommendedName>
</protein>
<gene>
    <name evidence="5" type="ORF">HFQ381_LOCUS27948</name>
    <name evidence="7" type="ORF">QYT958_LOCUS13461</name>
    <name evidence="3" type="ORF">TIS948_LOCUS24818</name>
    <name evidence="8" type="ORF">TOA249_LOCUS18163</name>
    <name evidence="6" type="ORF">TSG867_LOCUS23851</name>
    <name evidence="4" type="ORF">UJA718_LOCUS18730</name>
</gene>
<dbReference type="InterPro" id="IPR001611">
    <property type="entry name" value="Leu-rich_rpt"/>
</dbReference>
<dbReference type="PANTHER" id="PTHR24111">
    <property type="entry name" value="LEUCINE-RICH REPEAT-CONTAINING PROTEIN 34"/>
    <property type="match status" value="1"/>
</dbReference>
<dbReference type="Pfam" id="PF00646">
    <property type="entry name" value="F-box"/>
    <property type="match status" value="1"/>
</dbReference>
<dbReference type="AlphaFoldDB" id="A0A820XST7"/>
<evidence type="ECO:0000313" key="8">
    <source>
        <dbReference type="EMBL" id="CAF4719228.1"/>
    </source>
</evidence>
<sequence>MSLTNLPLELIHRIFDYCDILTILSVRVTSKYLYLAANAFDRYDLDNNYASENTLSLITRFIRLQNFVSLNLSSGYVTDDSFTELMSHIDIRQLIRLRSLTLSNLSDVKLKQILSMVNSESLLSLSIQFDVKKYSGVFNILSSAITRLIALQRLHLNTVGYKEMQIAWPTNCSLKYAIIDTCTYNQYRVMIHSLPHLESVSIEDCTLNEYNGKTLLLSAPTLHPSLKSLTMAKSRLPAEYIQRLLSETPNLVNLTLISHKRQFDSLFDGAYWENFIQMKLPLLAKFEFFFESCLSKVECDYKGDYHYKEKDENYTHTSLSSLILPFRTPFWLDEKRWFVTCDFLIESADLRICTVPVIVVDKWQCYRCELSPFDDKPRITERLVNEAIGTSTDKVLTTLKFENCGINSIRIGYLADVLRHDKTITNLNLKNNTIGPKGIQYIAEALQQNKTLTTLNLQQNCIGTNGAPYICDILQHNTTLTRLNIGMSGIGVDKMIEIFNALQANTTLKAIDLYHCSIGRYGMDYLTNALQKNTTLTELNLTSNDIKVAAAEHLACLFRKTTYSKALSILNLYDNEINAIAAKHLADGLQHNKANCS</sequence>
<accession>A0A820XST7</accession>
<dbReference type="InterPro" id="IPR052201">
    <property type="entry name" value="LRR-containing_regulator"/>
</dbReference>
<dbReference type="Proteomes" id="UP000663873">
    <property type="component" value="Unassembled WGS sequence"/>
</dbReference>
<dbReference type="EMBL" id="CAJNXB010004307">
    <property type="protein sequence ID" value="CAF3368388.1"/>
    <property type="molecule type" value="Genomic_DNA"/>
</dbReference>
<dbReference type="Proteomes" id="UP000663825">
    <property type="component" value="Unassembled WGS sequence"/>
</dbReference>
<dbReference type="InterPro" id="IPR001810">
    <property type="entry name" value="F-box_dom"/>
</dbReference>
<keyword evidence="10" id="KW-1185">Reference proteome</keyword>
<evidence type="ECO:0000313" key="4">
    <source>
        <dbReference type="EMBL" id="CAF4395484.1"/>
    </source>
</evidence>
<dbReference type="InterPro" id="IPR032675">
    <property type="entry name" value="LRR_dom_sf"/>
</dbReference>
<dbReference type="SMART" id="SM00368">
    <property type="entry name" value="LRR_RI"/>
    <property type="match status" value="6"/>
</dbReference>
<dbReference type="SUPFAM" id="SSF81383">
    <property type="entry name" value="F-box domain"/>
    <property type="match status" value="1"/>
</dbReference>
<dbReference type="EMBL" id="CAJOBO010003797">
    <property type="protein sequence ID" value="CAF4503532.1"/>
    <property type="molecule type" value="Genomic_DNA"/>
</dbReference>